<protein>
    <submittedName>
        <fullName evidence="1">Uncharacterized protein</fullName>
    </submittedName>
</protein>
<dbReference type="RefSeq" id="WP_078487826.1">
    <property type="nucleotide sequence ID" value="NZ_MPRJ01000067.1"/>
</dbReference>
<accession>A0A1T2KST6</accession>
<gene>
    <name evidence="1" type="ORF">BOW51_09775</name>
</gene>
<dbReference type="AlphaFoldDB" id="A0A1T2KST6"/>
<comment type="caution">
    <text evidence="1">The sequence shown here is derived from an EMBL/GenBank/DDBJ whole genome shotgun (WGS) entry which is preliminary data.</text>
</comment>
<organism evidence="1 2">
    <name type="scientific">Solemya velesiana gill symbiont</name>
    <dbReference type="NCBI Taxonomy" id="1918948"/>
    <lineage>
        <taxon>Bacteria</taxon>
        <taxon>Pseudomonadati</taxon>
        <taxon>Pseudomonadota</taxon>
        <taxon>Gammaproteobacteria</taxon>
        <taxon>sulfur-oxidizing symbionts</taxon>
    </lineage>
</organism>
<dbReference type="EMBL" id="MPRJ01000067">
    <property type="protein sequence ID" value="OOZ35915.1"/>
    <property type="molecule type" value="Genomic_DNA"/>
</dbReference>
<keyword evidence="2" id="KW-1185">Reference proteome</keyword>
<name>A0A1T2KST6_9GAMM</name>
<proteinExistence type="predicted"/>
<dbReference type="OrthoDB" id="5772762at2"/>
<sequence length="81" mass="9181">MGRKKSLQSEVKNWAPPLSVSALEADIAYFDARLALLSDRPRTYYEDAQLRAYQELINILTEHLEKLRGMSKRGKKGKSAG</sequence>
<evidence type="ECO:0000313" key="1">
    <source>
        <dbReference type="EMBL" id="OOZ35915.1"/>
    </source>
</evidence>
<dbReference type="Proteomes" id="UP000190896">
    <property type="component" value="Unassembled WGS sequence"/>
</dbReference>
<reference evidence="1 2" key="1">
    <citation type="submission" date="2016-11" db="EMBL/GenBank/DDBJ databases">
        <title>Mixed transmission modes and dynamic genome evolution in an obligate animal-bacterial symbiosis.</title>
        <authorList>
            <person name="Russell S.L."/>
            <person name="Corbett-Detig R.B."/>
            <person name="Cavanaugh C.M."/>
        </authorList>
    </citation>
    <scope>NUCLEOTIDE SEQUENCE [LARGE SCALE GENOMIC DNA]</scope>
    <source>
        <strain evidence="1">Se-Cadez</strain>
    </source>
</reference>
<evidence type="ECO:0000313" key="2">
    <source>
        <dbReference type="Proteomes" id="UP000190896"/>
    </source>
</evidence>